<keyword evidence="3 5" id="KW-0663">Pyridoxal phosphate</keyword>
<feature type="domain" description="Glycosyltransferase 2-like" evidence="7">
    <location>
        <begin position="486"/>
        <end position="533"/>
    </location>
</feature>
<evidence type="ECO:0000313" key="9">
    <source>
        <dbReference type="Proteomes" id="UP001500305"/>
    </source>
</evidence>
<dbReference type="EMBL" id="BAAATR010000007">
    <property type="protein sequence ID" value="GAA2239432.1"/>
    <property type="molecule type" value="Genomic_DNA"/>
</dbReference>
<keyword evidence="2" id="KW-0032">Aminotransferase</keyword>
<dbReference type="InterPro" id="IPR015421">
    <property type="entry name" value="PyrdxlP-dep_Trfase_major"/>
</dbReference>
<dbReference type="RefSeq" id="WP_344635998.1">
    <property type="nucleotide sequence ID" value="NZ_BAAATR010000007.1"/>
</dbReference>
<dbReference type="InterPro" id="IPR000653">
    <property type="entry name" value="DegT/StrS_aminotransferase"/>
</dbReference>
<dbReference type="InterPro" id="IPR001173">
    <property type="entry name" value="Glyco_trans_2-like"/>
</dbReference>
<dbReference type="SUPFAM" id="SSF53383">
    <property type="entry name" value="PLP-dependent transferases"/>
    <property type="match status" value="1"/>
</dbReference>
<comment type="similarity">
    <text evidence="4">Belongs to the DegT/DnrJ/EryC1 family. L-glutamine:2-deoxy-scyllo-inosose/scyllo-inosose aminotransferase subfamily.</text>
</comment>
<accession>A0ABN3DQW4</accession>
<evidence type="ECO:0000256" key="1">
    <source>
        <dbReference type="ARBA" id="ARBA00001933"/>
    </source>
</evidence>
<feature type="region of interest" description="Disordered" evidence="6">
    <location>
        <begin position="651"/>
        <end position="687"/>
    </location>
</feature>
<organism evidence="8 9">
    <name type="scientific">Kitasatospora cystarginea</name>
    <dbReference type="NCBI Taxonomy" id="58350"/>
    <lineage>
        <taxon>Bacteria</taxon>
        <taxon>Bacillati</taxon>
        <taxon>Actinomycetota</taxon>
        <taxon>Actinomycetes</taxon>
        <taxon>Kitasatosporales</taxon>
        <taxon>Streptomycetaceae</taxon>
        <taxon>Kitasatospora</taxon>
    </lineage>
</organism>
<evidence type="ECO:0000313" key="8">
    <source>
        <dbReference type="EMBL" id="GAA2239432.1"/>
    </source>
</evidence>
<dbReference type="PANTHER" id="PTHR30244:SF34">
    <property type="entry name" value="DTDP-4-AMINO-4,6-DIDEOXYGALACTOSE TRANSAMINASE"/>
    <property type="match status" value="1"/>
</dbReference>
<dbReference type="CDD" id="cd00761">
    <property type="entry name" value="Glyco_tranf_GTA_type"/>
    <property type="match status" value="1"/>
</dbReference>
<proteinExistence type="inferred from homology"/>
<gene>
    <name evidence="8" type="ORF">GCM10010430_20830</name>
</gene>
<evidence type="ECO:0000259" key="7">
    <source>
        <dbReference type="Pfam" id="PF00535"/>
    </source>
</evidence>
<dbReference type="InterPro" id="IPR015424">
    <property type="entry name" value="PyrdxlP-dep_Trfase"/>
</dbReference>
<dbReference type="Gene3D" id="3.90.550.10">
    <property type="entry name" value="Spore Coat Polysaccharide Biosynthesis Protein SpsA, Chain A"/>
    <property type="match status" value="1"/>
</dbReference>
<feature type="compositionally biased region" description="Low complexity" evidence="6">
    <location>
        <begin position="665"/>
        <end position="687"/>
    </location>
</feature>
<dbReference type="Gene3D" id="3.90.1150.10">
    <property type="entry name" value="Aspartate Aminotransferase, domain 1"/>
    <property type="match status" value="1"/>
</dbReference>
<keyword evidence="2" id="KW-0808">Transferase</keyword>
<comment type="cofactor">
    <cofactor evidence="1">
        <name>pyridoxal 5'-phosphate</name>
        <dbReference type="ChEBI" id="CHEBI:597326"/>
    </cofactor>
</comment>
<dbReference type="Proteomes" id="UP001500305">
    <property type="component" value="Unassembled WGS sequence"/>
</dbReference>
<sequence length="687" mass="72906">MNNAPSPSSGRKVSCWPRWPEADEDTERAVIRALQSGRLAVSGSKSIWQSQNVAAAATVARMSGRRHCVLVTSGSSAIVTALHALGIGPGDTVAMTATTWVSCATSVLRVGATPVFFDATPESPCGDVATLAETPSAILGIHLYAQHFDVDAARARFPGVPVVEDASHAQFGATADGRRIGSLGDVSILSLQATKIITSGEGGAVLTDDPETAARLESLVMDSRRRTDVVSRTSANELEPAHLLHGANHSPPEFAAALLVDQLARFDRQARRRAEGAAILAGALDGSRWSMAADRSAVAGGAFYGVAVRVPAGVGSPAEVVAAVEEQTGLILDSVYPPVVEGPLYLPETIKQYAALRAPEVPLPHSRTWHREYVVVPHHAFLADESRLVHLAATLRGLDREPAALRPALPRDRPTIEVVMVTRGDRDTLEAALAGVAKQDVDAEVRLTVWVDADRVPAAVADTGCAVVTLGADGMLPNEPFARIAALRELAAAGCTGDFIAFLDDDNEWDPDHLSSLLAVADAGYPAAHSWRTLIDHSGSLATVDRFPWLPPSEAAAELFEQLSAVRVLEPGSPIVRDRAVIPAAGLNGMVDMGAWLLRRDLLRLLTFRRTRSEAEIQARVGEDDILLEQIRRLDIPVGCTETPTLRYRLGGMSTPEYRKPESPVPDATSAAPSTSAASVVTSEVSS</sequence>
<dbReference type="Pfam" id="PF01041">
    <property type="entry name" value="DegT_DnrJ_EryC1"/>
    <property type="match status" value="1"/>
</dbReference>
<dbReference type="InterPro" id="IPR029044">
    <property type="entry name" value="Nucleotide-diphossugar_trans"/>
</dbReference>
<dbReference type="SUPFAM" id="SSF53448">
    <property type="entry name" value="Nucleotide-diphospho-sugar transferases"/>
    <property type="match status" value="1"/>
</dbReference>
<dbReference type="InterPro" id="IPR015422">
    <property type="entry name" value="PyrdxlP-dep_Trfase_small"/>
</dbReference>
<evidence type="ECO:0000256" key="3">
    <source>
        <dbReference type="ARBA" id="ARBA00022898"/>
    </source>
</evidence>
<comment type="caution">
    <text evidence="8">The sequence shown here is derived from an EMBL/GenBank/DDBJ whole genome shotgun (WGS) entry which is preliminary data.</text>
</comment>
<evidence type="ECO:0000256" key="4">
    <source>
        <dbReference type="ARBA" id="ARBA00038398"/>
    </source>
</evidence>
<dbReference type="PANTHER" id="PTHR30244">
    <property type="entry name" value="TRANSAMINASE"/>
    <property type="match status" value="1"/>
</dbReference>
<dbReference type="Gene3D" id="3.40.640.10">
    <property type="entry name" value="Type I PLP-dependent aspartate aminotransferase-like (Major domain)"/>
    <property type="match status" value="1"/>
</dbReference>
<name>A0ABN3DQW4_9ACTN</name>
<keyword evidence="9" id="KW-1185">Reference proteome</keyword>
<protein>
    <recommendedName>
        <fullName evidence="7">Glycosyltransferase 2-like domain-containing protein</fullName>
    </recommendedName>
</protein>
<dbReference type="Pfam" id="PF00535">
    <property type="entry name" value="Glycos_transf_2"/>
    <property type="match status" value="1"/>
</dbReference>
<evidence type="ECO:0000256" key="5">
    <source>
        <dbReference type="RuleBase" id="RU004508"/>
    </source>
</evidence>
<evidence type="ECO:0000256" key="6">
    <source>
        <dbReference type="SAM" id="MobiDB-lite"/>
    </source>
</evidence>
<evidence type="ECO:0000256" key="2">
    <source>
        <dbReference type="ARBA" id="ARBA00022576"/>
    </source>
</evidence>
<reference evidence="8 9" key="1">
    <citation type="journal article" date="2019" name="Int. J. Syst. Evol. Microbiol.">
        <title>The Global Catalogue of Microorganisms (GCM) 10K type strain sequencing project: providing services to taxonomists for standard genome sequencing and annotation.</title>
        <authorList>
            <consortium name="The Broad Institute Genomics Platform"/>
            <consortium name="The Broad Institute Genome Sequencing Center for Infectious Disease"/>
            <person name="Wu L."/>
            <person name="Ma J."/>
        </authorList>
    </citation>
    <scope>NUCLEOTIDE SEQUENCE [LARGE SCALE GENOMIC DNA]</scope>
    <source>
        <strain evidence="8 9">JCM 7356</strain>
    </source>
</reference>